<feature type="transmembrane region" description="Helical" evidence="6">
    <location>
        <begin position="202"/>
        <end position="223"/>
    </location>
</feature>
<feature type="transmembrane region" description="Helical" evidence="6">
    <location>
        <begin position="156"/>
        <end position="178"/>
    </location>
</feature>
<dbReference type="Gene3D" id="1.20.1250.20">
    <property type="entry name" value="MFS general substrate transporter like domains"/>
    <property type="match status" value="1"/>
</dbReference>
<dbReference type="InterPro" id="IPR050189">
    <property type="entry name" value="MFS_Efflux_Transporters"/>
</dbReference>
<evidence type="ECO:0000256" key="3">
    <source>
        <dbReference type="ARBA" id="ARBA00022692"/>
    </source>
</evidence>
<feature type="transmembrane region" description="Helical" evidence="6">
    <location>
        <begin position="268"/>
        <end position="287"/>
    </location>
</feature>
<evidence type="ECO:0000256" key="4">
    <source>
        <dbReference type="ARBA" id="ARBA00022989"/>
    </source>
</evidence>
<keyword evidence="2" id="KW-1003">Cell membrane</keyword>
<dbReference type="RefSeq" id="WP_153743578.1">
    <property type="nucleotide sequence ID" value="NZ_CP045843.1"/>
</dbReference>
<dbReference type="GeneID" id="91974145"/>
<gene>
    <name evidence="8" type="ORF">GHC21_17115</name>
</gene>
<dbReference type="PANTHER" id="PTHR43124:SF8">
    <property type="entry name" value="INNER MEMBRANE TRANSPORT PROTEIN YDHP"/>
    <property type="match status" value="1"/>
</dbReference>
<dbReference type="Pfam" id="PF07690">
    <property type="entry name" value="MFS_1"/>
    <property type="match status" value="1"/>
</dbReference>
<keyword evidence="5 6" id="KW-0472">Membrane</keyword>
<feature type="transmembrane region" description="Helical" evidence="6">
    <location>
        <begin position="100"/>
        <end position="121"/>
    </location>
</feature>
<keyword evidence="9" id="KW-1185">Reference proteome</keyword>
<evidence type="ECO:0000256" key="5">
    <source>
        <dbReference type="ARBA" id="ARBA00023136"/>
    </source>
</evidence>
<dbReference type="InterPro" id="IPR011701">
    <property type="entry name" value="MFS"/>
</dbReference>
<keyword evidence="3 6" id="KW-0812">Transmembrane</keyword>
<dbReference type="InterPro" id="IPR036259">
    <property type="entry name" value="MFS_trans_sf"/>
</dbReference>
<dbReference type="SUPFAM" id="SSF103473">
    <property type="entry name" value="MFS general substrate transporter"/>
    <property type="match status" value="1"/>
</dbReference>
<dbReference type="CDD" id="cd17324">
    <property type="entry name" value="MFS_NepI_like"/>
    <property type="match status" value="1"/>
</dbReference>
<feature type="transmembrane region" description="Helical" evidence="6">
    <location>
        <begin position="235"/>
        <end position="256"/>
    </location>
</feature>
<protein>
    <submittedName>
        <fullName evidence="8">MFS transporter</fullName>
    </submittedName>
</protein>
<dbReference type="InterPro" id="IPR020846">
    <property type="entry name" value="MFS_dom"/>
</dbReference>
<feature type="transmembrane region" description="Helical" evidence="6">
    <location>
        <begin position="7"/>
        <end position="30"/>
    </location>
</feature>
<organism evidence="8 9">
    <name type="scientific">Kluyvera intermedia</name>
    <name type="common">Enterobacter intermedius</name>
    <dbReference type="NCBI Taxonomy" id="61648"/>
    <lineage>
        <taxon>Bacteria</taxon>
        <taxon>Pseudomonadati</taxon>
        <taxon>Pseudomonadota</taxon>
        <taxon>Gammaproteobacteria</taxon>
        <taxon>Enterobacterales</taxon>
        <taxon>Enterobacteriaceae</taxon>
        <taxon>Kluyvera</taxon>
    </lineage>
</organism>
<name>A0ABX6DSD2_KLUIN</name>
<evidence type="ECO:0000256" key="6">
    <source>
        <dbReference type="SAM" id="Phobius"/>
    </source>
</evidence>
<reference evidence="8 9" key="1">
    <citation type="submission" date="2019-10" db="EMBL/GenBank/DDBJ databases">
        <title>Complete genome sequencing of drug resistant plasmids in Kluyvera intermedia.</title>
        <authorList>
            <person name="Ke C."/>
            <person name="Jian S."/>
        </authorList>
    </citation>
    <scope>NUCLEOTIDE SEQUENCE [LARGE SCALE GENOMIC DNA]</scope>
    <source>
        <strain evidence="8 9">N2-1</strain>
    </source>
</reference>
<evidence type="ECO:0000313" key="9">
    <source>
        <dbReference type="Proteomes" id="UP000344450"/>
    </source>
</evidence>
<comment type="subcellular location">
    <subcellularLocation>
        <location evidence="1">Cell membrane</location>
        <topology evidence="1">Multi-pass membrane protein</topology>
    </subcellularLocation>
</comment>
<feature type="domain" description="Major facilitator superfamily (MFS) profile" evidence="7">
    <location>
        <begin position="4"/>
        <end position="387"/>
    </location>
</feature>
<feature type="transmembrane region" description="Helical" evidence="6">
    <location>
        <begin position="128"/>
        <end position="150"/>
    </location>
</feature>
<evidence type="ECO:0000313" key="8">
    <source>
        <dbReference type="EMBL" id="QGH31288.1"/>
    </source>
</evidence>
<proteinExistence type="predicted"/>
<sequence length="401" mass="41885">MPIGLYALAVAAFAMGMAEFIVVGILPAIAYDIHIDVPSAGLLVTLYAVGVAVSAPVLTAVTSQANRRLLASGLMCLFIFSNIIAWLAPSFSVLLISRVLAGISHGVFFSIASVIASGLVAKEKAGRAISIMFTGLTVALVTGGPLGTLISDAFGWRAAFLGIAVTGIIAMAAMLFWLPKDLKKSASVSFLSQFEVLIKPRLLLVFTITAIGHCGSFVAFTFLSEILQGQTGYSLAAVGIIFVCYGVGVMLGNNFFARFADRRGAIPALLWVYTLLSLALLTLGFTASSKIAVIPVIIAWGAFAFGNVPVLQLYVMQQAKKILPEATESASSMNISAFNIGIAAGAWFGGIVVAKAGVSSVGEAAGTIVAVNIILVLLSGYLDKRNYARGSSPCERCREPS</sequence>
<dbReference type="EMBL" id="CP045845">
    <property type="protein sequence ID" value="QGH31288.1"/>
    <property type="molecule type" value="Genomic_DNA"/>
</dbReference>
<evidence type="ECO:0000256" key="1">
    <source>
        <dbReference type="ARBA" id="ARBA00004651"/>
    </source>
</evidence>
<dbReference type="PROSITE" id="PS50850">
    <property type="entry name" value="MFS"/>
    <property type="match status" value="1"/>
</dbReference>
<evidence type="ECO:0000259" key="7">
    <source>
        <dbReference type="PROSITE" id="PS50850"/>
    </source>
</evidence>
<dbReference type="PANTHER" id="PTHR43124">
    <property type="entry name" value="PURINE EFFLUX PUMP PBUE"/>
    <property type="match status" value="1"/>
</dbReference>
<keyword evidence="4 6" id="KW-1133">Transmembrane helix</keyword>
<evidence type="ECO:0000256" key="2">
    <source>
        <dbReference type="ARBA" id="ARBA00022475"/>
    </source>
</evidence>
<feature type="transmembrane region" description="Helical" evidence="6">
    <location>
        <begin position="337"/>
        <end position="358"/>
    </location>
</feature>
<accession>A0ABX6DSD2</accession>
<feature type="transmembrane region" description="Helical" evidence="6">
    <location>
        <begin position="364"/>
        <end position="382"/>
    </location>
</feature>
<feature type="transmembrane region" description="Helical" evidence="6">
    <location>
        <begin position="42"/>
        <end position="62"/>
    </location>
</feature>
<feature type="transmembrane region" description="Helical" evidence="6">
    <location>
        <begin position="69"/>
        <end position="88"/>
    </location>
</feature>
<feature type="transmembrane region" description="Helical" evidence="6">
    <location>
        <begin position="293"/>
        <end position="316"/>
    </location>
</feature>
<dbReference type="Proteomes" id="UP000344450">
    <property type="component" value="Chromosome"/>
</dbReference>